<accession>A0A9D4ZCR0</accession>
<feature type="region of interest" description="Disordered" evidence="3">
    <location>
        <begin position="280"/>
        <end position="303"/>
    </location>
</feature>
<dbReference type="AlphaFoldDB" id="A0A9D4ZCR0"/>
<comment type="subcellular location">
    <subcellularLocation>
        <location evidence="1">Cytoplasm</location>
        <location evidence="1">P-body</location>
    </subcellularLocation>
</comment>
<sequence>MDEQLKDDERFDASQYAFFGGAISQEVELGGLDEEEEIASSGTKYEEDERSLNPSSDKEEVDVLDTGPQLDGPYDISNISGSLRSLGLGTLSDTEVDQHNTSHVPSYLSERQWEVQGGGFSQMPFPGVRPHPRAALQAAMFHNGQQPVAASQANLFPGYRLPHVPLPIRGPLQPYPYREASHAFFPPPPPWHLMPPNVQQGISQGFVPGYSQHHMAQQYAAMPVVPEALLQRQFGHPRVPLVHAQQGLLNPILSAHPFLASEFLDERDNARDLRYEFEQRERHTVRQQGRHGSPNYFRNSSQQQFRSKYMSSEEIESIAKIQRAATQSSDPYVGDYYHQAVQAKTGAGTVNGKHHFAPNQLRDLSFQRRASVLQPTFVPVDGLGKVPFSSVRSPRPLLEVDDFVSQTGCTSLKRSECPLEQEPMLAARIAIEDGLCRLLDVDDIDRFLRATQPPDGGAELQRQRQLLLEELAVSLQLLEPSNTKGESGTGSTENNAHLAETDTKDLVFLHIVSLPKGRKLLSRYLELFPEGAVVSSPEQPVFRPFSSGSGEGVSLIMKSLLDRATNLLTDTAIAMPLEDRKCWQATFDSFFTVLFKYCTNTFDRILHTTAMSSSSSERPLNISEAAAEKISKELPIELLRATLPHMNEQQRKVLLEFTQRSIVKGAAAGHKDNAHCNSVDEDIS</sequence>
<dbReference type="OrthoDB" id="74835at2759"/>
<keyword evidence="2" id="KW-0963">Cytoplasm</keyword>
<dbReference type="InterPro" id="IPR039900">
    <property type="entry name" value="Pat1-like"/>
</dbReference>
<name>A0A9D4ZCR0_ADICA</name>
<evidence type="ECO:0000313" key="4">
    <source>
        <dbReference type="EMBL" id="KAI5069247.1"/>
    </source>
</evidence>
<gene>
    <name evidence="4" type="ORF">GOP47_0015548</name>
</gene>
<dbReference type="PANTHER" id="PTHR21551">
    <property type="entry name" value="TOPOISOMERASE II-ASSOCIATED PROTEIN PAT1"/>
    <property type="match status" value="1"/>
</dbReference>
<keyword evidence="5" id="KW-1185">Reference proteome</keyword>
<dbReference type="PANTHER" id="PTHR21551:SF0">
    <property type="entry name" value="PROTEIN ASSOCIATED WITH TOPO II RELATED-1, ISOFORM A"/>
    <property type="match status" value="1"/>
</dbReference>
<evidence type="ECO:0000313" key="5">
    <source>
        <dbReference type="Proteomes" id="UP000886520"/>
    </source>
</evidence>
<dbReference type="Proteomes" id="UP000886520">
    <property type="component" value="Chromosome 15"/>
</dbReference>
<dbReference type="EMBL" id="JABFUD020000015">
    <property type="protein sequence ID" value="KAI5069247.1"/>
    <property type="molecule type" value="Genomic_DNA"/>
</dbReference>
<feature type="region of interest" description="Disordered" evidence="3">
    <location>
        <begin position="36"/>
        <end position="72"/>
    </location>
</feature>
<dbReference type="GO" id="GO:0000290">
    <property type="term" value="P:deadenylation-dependent decapping of nuclear-transcribed mRNA"/>
    <property type="evidence" value="ECO:0007669"/>
    <property type="project" value="InterPro"/>
</dbReference>
<evidence type="ECO:0000256" key="2">
    <source>
        <dbReference type="ARBA" id="ARBA00022490"/>
    </source>
</evidence>
<dbReference type="GO" id="GO:0000932">
    <property type="term" value="C:P-body"/>
    <property type="evidence" value="ECO:0007669"/>
    <property type="project" value="UniProtKB-SubCell"/>
</dbReference>
<dbReference type="GO" id="GO:0033962">
    <property type="term" value="P:P-body assembly"/>
    <property type="evidence" value="ECO:0007669"/>
    <property type="project" value="TreeGrafter"/>
</dbReference>
<comment type="caution">
    <text evidence="4">The sequence shown here is derived from an EMBL/GenBank/DDBJ whole genome shotgun (WGS) entry which is preliminary data.</text>
</comment>
<dbReference type="GO" id="GO:0003723">
    <property type="term" value="F:RNA binding"/>
    <property type="evidence" value="ECO:0007669"/>
    <property type="project" value="TreeGrafter"/>
</dbReference>
<organism evidence="4 5">
    <name type="scientific">Adiantum capillus-veneris</name>
    <name type="common">Maidenhair fern</name>
    <dbReference type="NCBI Taxonomy" id="13818"/>
    <lineage>
        <taxon>Eukaryota</taxon>
        <taxon>Viridiplantae</taxon>
        <taxon>Streptophyta</taxon>
        <taxon>Embryophyta</taxon>
        <taxon>Tracheophyta</taxon>
        <taxon>Polypodiopsida</taxon>
        <taxon>Polypodiidae</taxon>
        <taxon>Polypodiales</taxon>
        <taxon>Pteridineae</taxon>
        <taxon>Pteridaceae</taxon>
        <taxon>Vittarioideae</taxon>
        <taxon>Adiantum</taxon>
    </lineage>
</organism>
<proteinExistence type="predicted"/>
<reference evidence="4" key="1">
    <citation type="submission" date="2021-01" db="EMBL/GenBank/DDBJ databases">
        <title>Adiantum capillus-veneris genome.</title>
        <authorList>
            <person name="Fang Y."/>
            <person name="Liao Q."/>
        </authorList>
    </citation>
    <scope>NUCLEOTIDE SEQUENCE</scope>
    <source>
        <strain evidence="4">H3</strain>
        <tissue evidence="4">Leaf</tissue>
    </source>
</reference>
<protein>
    <submittedName>
        <fullName evidence="4">Uncharacterized protein</fullName>
    </submittedName>
</protein>
<evidence type="ECO:0000256" key="1">
    <source>
        <dbReference type="ARBA" id="ARBA00004201"/>
    </source>
</evidence>
<evidence type="ECO:0000256" key="3">
    <source>
        <dbReference type="SAM" id="MobiDB-lite"/>
    </source>
</evidence>